<dbReference type="GO" id="GO:0005762">
    <property type="term" value="C:mitochondrial large ribosomal subunit"/>
    <property type="evidence" value="ECO:0007669"/>
    <property type="project" value="TreeGrafter"/>
</dbReference>
<evidence type="ECO:0000256" key="3">
    <source>
        <dbReference type="ARBA" id="ARBA00022980"/>
    </source>
</evidence>
<comment type="subcellular location">
    <subcellularLocation>
        <location evidence="1">Mitochondrion</location>
    </subcellularLocation>
</comment>
<proteinExistence type="inferred from homology"/>
<keyword evidence="5" id="KW-0687">Ribonucleoprotein</keyword>
<evidence type="ECO:0000313" key="10">
    <source>
        <dbReference type="Proteomes" id="UP001362999"/>
    </source>
</evidence>
<evidence type="ECO:0000256" key="5">
    <source>
        <dbReference type="ARBA" id="ARBA00023274"/>
    </source>
</evidence>
<reference evidence="9 10" key="1">
    <citation type="journal article" date="2024" name="J Genomics">
        <title>Draft genome sequencing and assembly of Favolaschia claudopus CIRM-BRFM 2984 isolated from oak limbs.</title>
        <authorList>
            <person name="Navarro D."/>
            <person name="Drula E."/>
            <person name="Chaduli D."/>
            <person name="Cazenave R."/>
            <person name="Ahrendt S."/>
            <person name="Wang J."/>
            <person name="Lipzen A."/>
            <person name="Daum C."/>
            <person name="Barry K."/>
            <person name="Grigoriev I.V."/>
            <person name="Favel A."/>
            <person name="Rosso M.N."/>
            <person name="Martin F."/>
        </authorList>
    </citation>
    <scope>NUCLEOTIDE SEQUENCE [LARGE SCALE GENOMIC DNA]</scope>
    <source>
        <strain evidence="9 10">CIRM-BRFM 2984</strain>
    </source>
</reference>
<dbReference type="GO" id="GO:0032543">
    <property type="term" value="P:mitochondrial translation"/>
    <property type="evidence" value="ECO:0007669"/>
    <property type="project" value="TreeGrafter"/>
</dbReference>
<dbReference type="InterPro" id="IPR038340">
    <property type="entry name" value="MRP-L47_sf"/>
</dbReference>
<dbReference type="Proteomes" id="UP001362999">
    <property type="component" value="Unassembled WGS sequence"/>
</dbReference>
<keyword evidence="10" id="KW-1185">Reference proteome</keyword>
<evidence type="ECO:0000256" key="4">
    <source>
        <dbReference type="ARBA" id="ARBA00023128"/>
    </source>
</evidence>
<evidence type="ECO:0000256" key="2">
    <source>
        <dbReference type="ARBA" id="ARBA00009254"/>
    </source>
</evidence>
<organism evidence="9 10">
    <name type="scientific">Favolaschia claudopus</name>
    <dbReference type="NCBI Taxonomy" id="2862362"/>
    <lineage>
        <taxon>Eukaryota</taxon>
        <taxon>Fungi</taxon>
        <taxon>Dikarya</taxon>
        <taxon>Basidiomycota</taxon>
        <taxon>Agaricomycotina</taxon>
        <taxon>Agaricomycetes</taxon>
        <taxon>Agaricomycetidae</taxon>
        <taxon>Agaricales</taxon>
        <taxon>Marasmiineae</taxon>
        <taxon>Mycenaceae</taxon>
        <taxon>Favolaschia</taxon>
    </lineage>
</organism>
<dbReference type="AlphaFoldDB" id="A0AAW0D5P3"/>
<evidence type="ECO:0000256" key="1">
    <source>
        <dbReference type="ARBA" id="ARBA00004173"/>
    </source>
</evidence>
<evidence type="ECO:0000313" key="9">
    <source>
        <dbReference type="EMBL" id="KAK7046749.1"/>
    </source>
</evidence>
<accession>A0AAW0D5P3</accession>
<evidence type="ECO:0000256" key="8">
    <source>
        <dbReference type="SAM" id="MobiDB-lite"/>
    </source>
</evidence>
<evidence type="ECO:0000256" key="6">
    <source>
        <dbReference type="ARBA" id="ARBA00035289"/>
    </source>
</evidence>
<dbReference type="Gene3D" id="6.10.330.20">
    <property type="match status" value="1"/>
</dbReference>
<comment type="similarity">
    <text evidence="2">Belongs to the universal ribosomal protein uL29 family.</text>
</comment>
<comment type="caution">
    <text evidence="9">The sequence shown here is derived from an EMBL/GenBank/DDBJ whole genome shotgun (WGS) entry which is preliminary data.</text>
</comment>
<dbReference type="PANTHER" id="PTHR21183:SF18">
    <property type="entry name" value="LARGE RIBOSOMAL SUBUNIT PROTEIN UL29M"/>
    <property type="match status" value="1"/>
</dbReference>
<dbReference type="EMBL" id="JAWWNJ010000010">
    <property type="protein sequence ID" value="KAK7046749.1"/>
    <property type="molecule type" value="Genomic_DNA"/>
</dbReference>
<sequence length="323" mass="36254">MLSFSLRASRPISARSIRHFSASPAPRANVVDNAAALQVTAPADYRPSALSGASSSSNSQPSLIGSASANIQEIDPTSAVFIPPSAAQLSSDHGLYGFFRRKADPNQPFETFTDPTIKYSGRPWLASELRLKSFKDLHTLWYVLLRERNMLATQREEMRRMGLHKDKFPHSNAVNTAKCRKSMARIKAIMNERRVAYSGALQIAEKEREAAEDAKILKFGIDQLTTQKHKQHAEQLRAGVVPRRMRTQRAGVRVRERRPELVVATKQVVNRTKAKAGEVVEMPKTKKARWTKAQKLANEAHKKRQAEGKARNPANIHRRLHVV</sequence>
<name>A0AAW0D5P3_9AGAR</name>
<dbReference type="InterPro" id="IPR036049">
    <property type="entry name" value="Ribosomal_uL29_sf"/>
</dbReference>
<dbReference type="SUPFAM" id="SSF46561">
    <property type="entry name" value="Ribosomal protein L29 (L29p)"/>
    <property type="match status" value="1"/>
</dbReference>
<keyword evidence="3 9" id="KW-0689">Ribosomal protein</keyword>
<protein>
    <recommendedName>
        <fullName evidence="6">Large ribosomal subunit protein uL29m</fullName>
    </recommendedName>
    <alternativeName>
        <fullName evidence="7">54S ribosomal protein L4, mitochondrial</fullName>
    </alternativeName>
</protein>
<dbReference type="InterPro" id="IPR010729">
    <property type="entry name" value="Ribosomal_uL29_mit"/>
</dbReference>
<dbReference type="GO" id="GO:0003735">
    <property type="term" value="F:structural constituent of ribosome"/>
    <property type="evidence" value="ECO:0007669"/>
    <property type="project" value="InterPro"/>
</dbReference>
<feature type="region of interest" description="Disordered" evidence="8">
    <location>
        <begin position="302"/>
        <end position="323"/>
    </location>
</feature>
<keyword evidence="4" id="KW-0496">Mitochondrion</keyword>
<gene>
    <name evidence="9" type="ORF">R3P38DRAFT_2875644</name>
</gene>
<evidence type="ECO:0000256" key="7">
    <source>
        <dbReference type="ARBA" id="ARBA00035399"/>
    </source>
</evidence>
<dbReference type="Pfam" id="PF06984">
    <property type="entry name" value="MRP-L47"/>
    <property type="match status" value="1"/>
</dbReference>
<dbReference type="PANTHER" id="PTHR21183">
    <property type="entry name" value="RIBOSOMAL PROTEIN L47, MITOCHONDRIAL-RELATED"/>
    <property type="match status" value="1"/>
</dbReference>